<feature type="compositionally biased region" description="Polar residues" evidence="2">
    <location>
        <begin position="599"/>
        <end position="610"/>
    </location>
</feature>
<evidence type="ECO:0000256" key="1">
    <source>
        <dbReference type="SAM" id="Coils"/>
    </source>
</evidence>
<dbReference type="EMBL" id="HG937694">
    <property type="protein sequence ID" value="CDP37098.1"/>
    <property type="molecule type" value="Genomic_DNA"/>
</dbReference>
<gene>
    <name evidence="3" type="ORF">GNLVRS02_ARAD1D03652g</name>
</gene>
<reference evidence="3" key="2">
    <citation type="submission" date="2014-06" db="EMBL/GenBank/DDBJ databases">
        <title>The complete genome of Blastobotrys (Arxula) adeninivorans LS3 - a yeast of biotechnological interest.</title>
        <authorList>
            <person name="Kunze G."/>
            <person name="Gaillardin C."/>
            <person name="Czernicka M."/>
            <person name="Durrens P."/>
            <person name="Martin T."/>
            <person name="Boer E."/>
            <person name="Gabaldon T."/>
            <person name="Cruz J."/>
            <person name="Talla E."/>
            <person name="Marck C."/>
            <person name="Goffeau A."/>
            <person name="Barbe V."/>
            <person name="Baret P."/>
            <person name="Baronian K."/>
            <person name="Beier S."/>
            <person name="Bleykasten C."/>
            <person name="Bode R."/>
            <person name="Casaregola S."/>
            <person name="Despons L."/>
            <person name="Fairhead C."/>
            <person name="Giersberg M."/>
            <person name="Gierski P."/>
            <person name="Hahnel U."/>
            <person name="Hartmann A."/>
            <person name="Jankowska D."/>
            <person name="Jubin C."/>
            <person name="Jung P."/>
            <person name="Lafontaine I."/>
            <person name="Leh-Louis V."/>
            <person name="Lemaire M."/>
            <person name="Marcet-Houben M."/>
            <person name="Mascher M."/>
            <person name="Morel G."/>
            <person name="Richard G.-F."/>
            <person name="Riechen J."/>
            <person name="Sacerdot C."/>
            <person name="Sarkar A."/>
            <person name="Savel G."/>
            <person name="Schacherer J."/>
            <person name="Sherman D."/>
            <person name="Straub M.-L."/>
            <person name="Stein N."/>
            <person name="Thierry A."/>
            <person name="Trautwein-Schult A."/>
            <person name="Westhof E."/>
            <person name="Worch S."/>
            <person name="Dujon B."/>
            <person name="Souciet J.-L."/>
            <person name="Wincker P."/>
            <person name="Scholz U."/>
            <person name="Neuveglise N."/>
        </authorList>
    </citation>
    <scope>NUCLEOTIDE SEQUENCE</scope>
    <source>
        <strain evidence="3">LS3</strain>
    </source>
</reference>
<feature type="coiled-coil region" evidence="1">
    <location>
        <begin position="71"/>
        <end position="179"/>
    </location>
</feature>
<feature type="compositionally biased region" description="Basic and acidic residues" evidence="2">
    <location>
        <begin position="17"/>
        <end position="31"/>
    </location>
</feature>
<feature type="region of interest" description="Disordered" evidence="2">
    <location>
        <begin position="1"/>
        <end position="62"/>
    </location>
</feature>
<proteinExistence type="predicted"/>
<feature type="compositionally biased region" description="Basic and acidic residues" evidence="2">
    <location>
        <begin position="345"/>
        <end position="357"/>
    </location>
</feature>
<dbReference type="PhylomeDB" id="A0A060T822"/>
<protein>
    <submittedName>
        <fullName evidence="3">ARAD1D03652p</fullName>
    </submittedName>
</protein>
<name>A0A060T822_BLAAD</name>
<feature type="compositionally biased region" description="Polar residues" evidence="2">
    <location>
        <begin position="41"/>
        <end position="51"/>
    </location>
</feature>
<feature type="compositionally biased region" description="Low complexity" evidence="2">
    <location>
        <begin position="213"/>
        <end position="231"/>
    </location>
</feature>
<dbReference type="PANTHER" id="PTHR38120:SF1">
    <property type="entry name" value="M PROTEIN, SEROTYPE 2.1"/>
    <property type="match status" value="1"/>
</dbReference>
<dbReference type="AlphaFoldDB" id="A0A060T822"/>
<keyword evidence="1" id="KW-0175">Coiled coil</keyword>
<accession>A0A060T822</accession>
<feature type="compositionally biased region" description="Basic and acidic residues" evidence="2">
    <location>
        <begin position="328"/>
        <end position="338"/>
    </location>
</feature>
<feature type="region of interest" description="Disordered" evidence="2">
    <location>
        <begin position="198"/>
        <end position="235"/>
    </location>
</feature>
<feature type="compositionally biased region" description="Polar residues" evidence="2">
    <location>
        <begin position="620"/>
        <end position="629"/>
    </location>
</feature>
<feature type="coiled-coil region" evidence="1">
    <location>
        <begin position="245"/>
        <end position="297"/>
    </location>
</feature>
<sequence length="629" mass="69416">MESRPYTAGLRSPPATHIRERPLEEQSHGDESPSMLPGALSPSQFKSSPLSRYTGHLSSPKRDVGSVLAANDALKQALEFEEMETQRLERMVKEQRSSIDIAHANQTRLEMEIENHNNTIAHLQAELKHAKRARQDAENQLSVEQMTNINEKQQWLDKETEYQRTIARLKNALTEKEAAGSNNNTEATADYINKSEMHLSQPPRRTPSPALLTATKSVTPPSASSASTTSSHYEQEKSSYFFQKKDHSQATIDRLTNELTMVKQQLELVSKEYALRHEKVKEEMEQVKVLNSRLMDENEGFQVVLAQKTVMGELSLADELAAVEFDTLSEKDRATEPEGRDEDSEPKSDMDPKHSDVVEPGNANEKTSNGSKKLYELEFEVKSLQNHNRALKLSMERLVKRLLEFEEFERVVEDSNPNITQRSLSLFHRRVSHQRPQMANNRRTFSAASQGSEIHPPRIDVAKRQGTHSYIGTGSSPSTASGANSLFNFGGVGGVSTGVRSINRLVKPPSTWSSIIFNPSTASTASSVVTTTNGECSPSSTASGSGATGSAESTWSASSIDIDGDESFLSVVSDNSNSTKRACTPSQKTLRPLRLGSVGSLSNDNGSTEQLPVVPPTPTSATSWNFKFH</sequence>
<evidence type="ECO:0000313" key="3">
    <source>
        <dbReference type="EMBL" id="CDP37098.1"/>
    </source>
</evidence>
<evidence type="ECO:0000256" key="2">
    <source>
        <dbReference type="SAM" id="MobiDB-lite"/>
    </source>
</evidence>
<feature type="compositionally biased region" description="Polar residues" evidence="2">
    <location>
        <begin position="574"/>
        <end position="589"/>
    </location>
</feature>
<feature type="region of interest" description="Disordered" evidence="2">
    <location>
        <begin position="529"/>
        <end position="553"/>
    </location>
</feature>
<organism evidence="3">
    <name type="scientific">Blastobotrys adeninivorans</name>
    <name type="common">Yeast</name>
    <name type="synonym">Arxula adeninivorans</name>
    <dbReference type="NCBI Taxonomy" id="409370"/>
    <lineage>
        <taxon>Eukaryota</taxon>
        <taxon>Fungi</taxon>
        <taxon>Dikarya</taxon>
        <taxon>Ascomycota</taxon>
        <taxon>Saccharomycotina</taxon>
        <taxon>Dipodascomycetes</taxon>
        <taxon>Dipodascales</taxon>
        <taxon>Trichomonascaceae</taxon>
        <taxon>Blastobotrys</taxon>
    </lineage>
</organism>
<feature type="region of interest" description="Disordered" evidence="2">
    <location>
        <begin position="327"/>
        <end position="369"/>
    </location>
</feature>
<dbReference type="PANTHER" id="PTHR38120">
    <property type="entry name" value="EXPRESSED PROTEIN"/>
    <property type="match status" value="1"/>
</dbReference>
<feature type="region of interest" description="Disordered" evidence="2">
    <location>
        <begin position="574"/>
        <end position="629"/>
    </location>
</feature>
<reference evidence="3" key="1">
    <citation type="submission" date="2014-02" db="EMBL/GenBank/DDBJ databases">
        <authorList>
            <person name="Genoscope - CEA"/>
        </authorList>
    </citation>
    <scope>NUCLEOTIDE SEQUENCE</scope>
    <source>
        <strain evidence="3">LS3</strain>
    </source>
</reference>